<sequence length="278" mass="30951">MSLEGRTTPGAVIDQDQLDARLTRLIADHNHYRTLLFRYIRRSLSLCAWYIDQDCASFYRQFERTERLSDLAQHIRDHALHSFQIVEHTGTQLLSQVDTILARAPIPPAVPSISGGPNGGGFNNSRLLFLAGEVTEAIRFWREQCLIAQKLEPKVIEIERIAELRYLAHTGDGSSIDEKARAIRISNEQTKLVTESIEPFLDQWLAKLASLERPREEQQAQGFAPGHAVRADHGMMDGTGTGHALQGLPQHDPRSVSSHSIDSPAAGYLSQPWGQGAS</sequence>
<reference evidence="2" key="1">
    <citation type="journal article" date="2020" name="Fungal Divers.">
        <title>Resolving the Mortierellaceae phylogeny through synthesis of multi-gene phylogenetics and phylogenomics.</title>
        <authorList>
            <person name="Vandepol N."/>
            <person name="Liber J."/>
            <person name="Desiro A."/>
            <person name="Na H."/>
            <person name="Kennedy M."/>
            <person name="Barry K."/>
            <person name="Grigoriev I.V."/>
            <person name="Miller A.N."/>
            <person name="O'Donnell K."/>
            <person name="Stajich J.E."/>
            <person name="Bonito G."/>
        </authorList>
    </citation>
    <scope>NUCLEOTIDE SEQUENCE</scope>
    <source>
        <strain evidence="2">KOD1015</strain>
    </source>
</reference>
<accession>A0A9P6G1L9</accession>
<keyword evidence="3" id="KW-1185">Reference proteome</keyword>
<dbReference type="AlphaFoldDB" id="A0A9P6G1L9"/>
<proteinExistence type="predicted"/>
<dbReference type="OrthoDB" id="2428392at2759"/>
<dbReference type="Proteomes" id="UP000780801">
    <property type="component" value="Unassembled WGS sequence"/>
</dbReference>
<gene>
    <name evidence="2" type="ORF">BGW38_001669</name>
</gene>
<comment type="caution">
    <text evidence="2">The sequence shown here is derived from an EMBL/GenBank/DDBJ whole genome shotgun (WGS) entry which is preliminary data.</text>
</comment>
<dbReference type="EMBL" id="JAABOA010000154">
    <property type="protein sequence ID" value="KAF9585583.1"/>
    <property type="molecule type" value="Genomic_DNA"/>
</dbReference>
<evidence type="ECO:0000313" key="2">
    <source>
        <dbReference type="EMBL" id="KAF9585583.1"/>
    </source>
</evidence>
<evidence type="ECO:0000313" key="3">
    <source>
        <dbReference type="Proteomes" id="UP000780801"/>
    </source>
</evidence>
<organism evidence="2 3">
    <name type="scientific">Lunasporangiospora selenospora</name>
    <dbReference type="NCBI Taxonomy" id="979761"/>
    <lineage>
        <taxon>Eukaryota</taxon>
        <taxon>Fungi</taxon>
        <taxon>Fungi incertae sedis</taxon>
        <taxon>Mucoromycota</taxon>
        <taxon>Mortierellomycotina</taxon>
        <taxon>Mortierellomycetes</taxon>
        <taxon>Mortierellales</taxon>
        <taxon>Mortierellaceae</taxon>
        <taxon>Lunasporangiospora</taxon>
    </lineage>
</organism>
<evidence type="ECO:0000256" key="1">
    <source>
        <dbReference type="SAM" id="MobiDB-lite"/>
    </source>
</evidence>
<name>A0A9P6G1L9_9FUNG</name>
<protein>
    <submittedName>
        <fullName evidence="2">Uncharacterized protein</fullName>
    </submittedName>
</protein>
<feature type="region of interest" description="Disordered" evidence="1">
    <location>
        <begin position="216"/>
        <end position="278"/>
    </location>
</feature>